<evidence type="ECO:0000313" key="2">
    <source>
        <dbReference type="Proteomes" id="UP001262032"/>
    </source>
</evidence>
<proteinExistence type="predicted"/>
<protein>
    <submittedName>
        <fullName evidence="1">GT2 family glycosyltransferase</fullName>
    </submittedName>
</protein>
<dbReference type="Proteomes" id="UP001262032">
    <property type="component" value="Unassembled WGS sequence"/>
</dbReference>
<dbReference type="PANTHER" id="PTHR43179:SF7">
    <property type="entry name" value="RHAMNOSYLTRANSFERASE WBBL"/>
    <property type="match status" value="1"/>
</dbReference>
<dbReference type="InterPro" id="IPR029044">
    <property type="entry name" value="Nucleotide-diphossugar_trans"/>
</dbReference>
<dbReference type="PANTHER" id="PTHR43179">
    <property type="entry name" value="RHAMNOSYLTRANSFERASE WBBL"/>
    <property type="match status" value="1"/>
</dbReference>
<name>A0AAW8N5B3_PSEOX</name>
<dbReference type="RefSeq" id="WP_310108612.1">
    <property type="nucleotide sequence ID" value="NZ_JAVDTN010000001.1"/>
</dbReference>
<dbReference type="SUPFAM" id="SSF53448">
    <property type="entry name" value="Nucleotide-diphospho-sugar transferases"/>
    <property type="match status" value="1"/>
</dbReference>
<dbReference type="EMBL" id="JAVDWN010000001">
    <property type="protein sequence ID" value="MDR7162616.1"/>
    <property type="molecule type" value="Genomic_DNA"/>
</dbReference>
<dbReference type="GeneID" id="97420765"/>
<accession>A0AAW8N5B3</accession>
<dbReference type="Gene3D" id="3.90.550.10">
    <property type="entry name" value="Spore Coat Polysaccharide Biosynthesis Protein SpsA, Chain A"/>
    <property type="match status" value="1"/>
</dbReference>
<reference evidence="1" key="1">
    <citation type="submission" date="2023-07" db="EMBL/GenBank/DDBJ databases">
        <title>Sorghum-associated microbial communities from plants grown in Nebraska, USA.</title>
        <authorList>
            <person name="Schachtman D."/>
        </authorList>
    </citation>
    <scope>NUCLEOTIDE SEQUENCE</scope>
    <source>
        <strain evidence="1">BE261</strain>
    </source>
</reference>
<sequence>MTSGDVATENVGINERSKILVLLITYASASETRSIVAKFEEFVGQLHSEQAVRVVVWDNKAWNLSITGEVKYHSSPYGNLGFGAAVNRVAELYDFERILLLNSDIDIDEKLFAAVLSSNSALADNVIWSPSLINPDGTLQTTPGSLFMRTPLQEIFDLFGYPAKSQRRQQPLYYLRGAVFSISQGLLNSVGGFDESFFLYGEEADLCFRLDGRCKLVMDDELRVIHHGSQGHKNKTPEALNHSLQARVLLHRKYNGAMASLIVRAAVGLAKCALATKRAATRLRRFSQQVVGR</sequence>
<comment type="caution">
    <text evidence="1">The sequence shown here is derived from an EMBL/GenBank/DDBJ whole genome shotgun (WGS) entry which is preliminary data.</text>
</comment>
<evidence type="ECO:0000313" key="1">
    <source>
        <dbReference type="EMBL" id="MDR7162616.1"/>
    </source>
</evidence>
<organism evidence="1 2">
    <name type="scientific">Pseudarthrobacter oxydans</name>
    <name type="common">Arthrobacter oxydans</name>
    <dbReference type="NCBI Taxonomy" id="1671"/>
    <lineage>
        <taxon>Bacteria</taxon>
        <taxon>Bacillati</taxon>
        <taxon>Actinomycetota</taxon>
        <taxon>Actinomycetes</taxon>
        <taxon>Micrococcales</taxon>
        <taxon>Micrococcaceae</taxon>
        <taxon>Pseudarthrobacter</taxon>
    </lineage>
</organism>
<gene>
    <name evidence="1" type="ORF">J2X12_000617</name>
</gene>
<dbReference type="AlphaFoldDB" id="A0AAW8N5B3"/>